<reference evidence="1" key="1">
    <citation type="journal article" date="2021" name="PeerJ">
        <title>Extensive microbial diversity within the chicken gut microbiome revealed by metagenomics and culture.</title>
        <authorList>
            <person name="Gilroy R."/>
            <person name="Ravi A."/>
            <person name="Getino M."/>
            <person name="Pursley I."/>
            <person name="Horton D.L."/>
            <person name="Alikhan N.F."/>
            <person name="Baker D."/>
            <person name="Gharbi K."/>
            <person name="Hall N."/>
            <person name="Watson M."/>
            <person name="Adriaenssens E.M."/>
            <person name="Foster-Nyarko E."/>
            <person name="Jarju S."/>
            <person name="Secka A."/>
            <person name="Antonio M."/>
            <person name="Oren A."/>
            <person name="Chaudhuri R.R."/>
            <person name="La Ragione R."/>
            <person name="Hildebrand F."/>
            <person name="Pallen M.J."/>
        </authorList>
    </citation>
    <scope>NUCLEOTIDE SEQUENCE</scope>
    <source>
        <strain evidence="1">1719</strain>
    </source>
</reference>
<organism evidence="1 2">
    <name type="scientific">Candidatus Sphingobacterium stercoripullorum</name>
    <dbReference type="NCBI Taxonomy" id="2838759"/>
    <lineage>
        <taxon>Bacteria</taxon>
        <taxon>Pseudomonadati</taxon>
        <taxon>Bacteroidota</taxon>
        <taxon>Sphingobacteriia</taxon>
        <taxon>Sphingobacteriales</taxon>
        <taxon>Sphingobacteriaceae</taxon>
        <taxon>Sphingobacterium</taxon>
    </lineage>
</organism>
<protein>
    <submittedName>
        <fullName evidence="1">Uncharacterized protein</fullName>
    </submittedName>
</protein>
<evidence type="ECO:0000313" key="1">
    <source>
        <dbReference type="EMBL" id="HIX53605.1"/>
    </source>
</evidence>
<name>A0A9D2AXJ7_9SPHI</name>
<gene>
    <name evidence="1" type="ORF">H9853_01160</name>
</gene>
<evidence type="ECO:0000313" key="2">
    <source>
        <dbReference type="Proteomes" id="UP000824156"/>
    </source>
</evidence>
<comment type="caution">
    <text evidence="1">The sequence shown here is derived from an EMBL/GenBank/DDBJ whole genome shotgun (WGS) entry which is preliminary data.</text>
</comment>
<dbReference type="AlphaFoldDB" id="A0A9D2AXJ7"/>
<reference evidence="1" key="2">
    <citation type="submission" date="2021-04" db="EMBL/GenBank/DDBJ databases">
        <authorList>
            <person name="Gilroy R."/>
        </authorList>
    </citation>
    <scope>NUCLEOTIDE SEQUENCE</scope>
    <source>
        <strain evidence="1">1719</strain>
    </source>
</reference>
<proteinExistence type="predicted"/>
<sequence length="89" mass="10420">MKSHNQTIQSYFKYLHRLQGKPVTELIEIFNNEVGNRGWTSSRGVFLEALRRAFELSNYYLDPEVFKTNATSYARKIYLSNNKVLAVRS</sequence>
<dbReference type="EMBL" id="DXEZ01000031">
    <property type="protein sequence ID" value="HIX53605.1"/>
    <property type="molecule type" value="Genomic_DNA"/>
</dbReference>
<dbReference type="Proteomes" id="UP000824156">
    <property type="component" value="Unassembled WGS sequence"/>
</dbReference>
<accession>A0A9D2AXJ7</accession>